<comment type="catalytic activity">
    <reaction evidence="4">
        <text>L-proline + NAD(+) = (S)-1-pyrroline-5-carboxylate + NADH + 2 H(+)</text>
        <dbReference type="Rhea" id="RHEA:14105"/>
        <dbReference type="ChEBI" id="CHEBI:15378"/>
        <dbReference type="ChEBI" id="CHEBI:17388"/>
        <dbReference type="ChEBI" id="CHEBI:57540"/>
        <dbReference type="ChEBI" id="CHEBI:57945"/>
        <dbReference type="ChEBI" id="CHEBI:60039"/>
        <dbReference type="EC" id="1.5.1.2"/>
    </reaction>
</comment>
<keyword evidence="4" id="KW-0963">Cytoplasm</keyword>
<dbReference type="InterPro" id="IPR029036">
    <property type="entry name" value="P5CR_dimer"/>
</dbReference>
<organism evidence="9 10">
    <name type="scientific">Thalassomonas viridans</name>
    <dbReference type="NCBI Taxonomy" id="137584"/>
    <lineage>
        <taxon>Bacteria</taxon>
        <taxon>Pseudomonadati</taxon>
        <taxon>Pseudomonadota</taxon>
        <taxon>Gammaproteobacteria</taxon>
        <taxon>Alteromonadales</taxon>
        <taxon>Colwelliaceae</taxon>
        <taxon>Thalassomonas</taxon>
    </lineage>
</organism>
<evidence type="ECO:0000313" key="10">
    <source>
        <dbReference type="Proteomes" id="UP000032352"/>
    </source>
</evidence>
<dbReference type="InterPro" id="IPR000304">
    <property type="entry name" value="Pyrroline-COOH_reductase"/>
</dbReference>
<evidence type="ECO:0000259" key="7">
    <source>
        <dbReference type="Pfam" id="PF03807"/>
    </source>
</evidence>
<dbReference type="Pfam" id="PF14748">
    <property type="entry name" value="P5CR_dimer"/>
    <property type="match status" value="1"/>
</dbReference>
<dbReference type="InterPro" id="IPR008927">
    <property type="entry name" value="6-PGluconate_DH-like_C_sf"/>
</dbReference>
<dbReference type="SUPFAM" id="SSF48179">
    <property type="entry name" value="6-phosphogluconate dehydrogenase C-terminal domain-like"/>
    <property type="match status" value="1"/>
</dbReference>
<comment type="function">
    <text evidence="4">Catalyzes the reduction of 1-pyrroline-5-carboxylate (PCA) to L-proline.</text>
</comment>
<keyword evidence="10" id="KW-1185">Reference proteome</keyword>
<dbReference type="RefSeq" id="WP_044837283.1">
    <property type="nucleotide sequence ID" value="NZ_CP059733.1"/>
</dbReference>
<keyword evidence="4" id="KW-0641">Proline biosynthesis</keyword>
<dbReference type="HAMAP" id="MF_01925">
    <property type="entry name" value="P5C_reductase"/>
    <property type="match status" value="1"/>
</dbReference>
<gene>
    <name evidence="4" type="primary">proC</name>
    <name evidence="9" type="ORF">SG34_006845</name>
</gene>
<dbReference type="KEGG" id="tvd:SG34_006845"/>
<accession>A0AAE9Z5F9</accession>
<comment type="pathway">
    <text evidence="4">Amino-acid biosynthesis; L-proline biosynthesis; L-proline from L-glutamate 5-semialdehyde: step 1/1.</text>
</comment>
<feature type="binding site" evidence="6">
    <location>
        <begin position="7"/>
        <end position="12"/>
    </location>
    <ligand>
        <name>NADP(+)</name>
        <dbReference type="ChEBI" id="CHEBI:58349"/>
    </ligand>
</feature>
<dbReference type="InterPro" id="IPR028939">
    <property type="entry name" value="P5C_Rdtase_cat_N"/>
</dbReference>
<dbReference type="PANTHER" id="PTHR11645">
    <property type="entry name" value="PYRROLINE-5-CARBOXYLATE REDUCTASE"/>
    <property type="match status" value="1"/>
</dbReference>
<evidence type="ECO:0000313" key="9">
    <source>
        <dbReference type="EMBL" id="WDE06622.1"/>
    </source>
</evidence>
<evidence type="ECO:0000256" key="3">
    <source>
        <dbReference type="ARBA" id="ARBA00023002"/>
    </source>
</evidence>
<name>A0AAE9Z5F9_9GAMM</name>
<dbReference type="AlphaFoldDB" id="A0AAE9Z5F9"/>
<sequence>MNKIAFIGAGNMNRAIIIGMINNGFAPENIIVSNPSPEKRLALAQEFGIRQTADNLEAARFAPTIVLGVKPHLITDVCRDIKQNLDISDKCFISIAAGCTMAQIQAALGNGQAVIRTMPNTPSQLGLGVTGIYPSREVTPAQRTVADEMMKAVGIVMWLDQEKQIDDIIAVSGSAPAYFFLFMEIMEQHAQTLGFSAQDSRKLVQQTALGAAQMVCQNDDSIAQLRENVTSKGGTTQAALNQFYQGGLSQLVTKAMDAALQRSREMAQNNG</sequence>
<protein>
    <recommendedName>
        <fullName evidence="4 5">Pyrroline-5-carboxylate reductase</fullName>
        <shortName evidence="4">P5C reductase</shortName>
        <shortName evidence="4">P5CR</shortName>
        <ecNumber evidence="4 5">1.5.1.2</ecNumber>
    </recommendedName>
    <alternativeName>
        <fullName evidence="4">PCA reductase</fullName>
    </alternativeName>
</protein>
<evidence type="ECO:0000259" key="8">
    <source>
        <dbReference type="Pfam" id="PF14748"/>
    </source>
</evidence>
<evidence type="ECO:0000256" key="4">
    <source>
        <dbReference type="HAMAP-Rule" id="MF_01925"/>
    </source>
</evidence>
<dbReference type="GO" id="GO:0055129">
    <property type="term" value="P:L-proline biosynthetic process"/>
    <property type="evidence" value="ECO:0007669"/>
    <property type="project" value="UniProtKB-UniRule"/>
</dbReference>
<evidence type="ECO:0000256" key="2">
    <source>
        <dbReference type="ARBA" id="ARBA00022857"/>
    </source>
</evidence>
<keyword evidence="4" id="KW-0028">Amino-acid biosynthesis</keyword>
<dbReference type="InterPro" id="IPR036291">
    <property type="entry name" value="NAD(P)-bd_dom_sf"/>
</dbReference>
<dbReference type="EC" id="1.5.1.2" evidence="4 5"/>
<dbReference type="Pfam" id="PF03807">
    <property type="entry name" value="F420_oxidored"/>
    <property type="match status" value="1"/>
</dbReference>
<keyword evidence="3 4" id="KW-0560">Oxidoreductase</keyword>
<comment type="similarity">
    <text evidence="1 4">Belongs to the pyrroline-5-carboxylate reductase family.</text>
</comment>
<evidence type="ECO:0000256" key="5">
    <source>
        <dbReference type="NCBIfam" id="TIGR00112"/>
    </source>
</evidence>
<feature type="binding site" evidence="6">
    <location>
        <position position="55"/>
    </location>
    <ligand>
        <name>NADPH</name>
        <dbReference type="ChEBI" id="CHEBI:57783"/>
    </ligand>
</feature>
<comment type="subcellular location">
    <subcellularLocation>
        <location evidence="4">Cytoplasm</location>
    </subcellularLocation>
</comment>
<dbReference type="GO" id="GO:0004735">
    <property type="term" value="F:pyrroline-5-carboxylate reductase activity"/>
    <property type="evidence" value="ECO:0007669"/>
    <property type="project" value="UniProtKB-UniRule"/>
</dbReference>
<reference evidence="9 10" key="1">
    <citation type="journal article" date="2015" name="Genome Announc.">
        <title>Draft Genome Sequences of Marine Isolates of Thalassomonas viridans and Thalassomonas actiniarum.</title>
        <authorList>
            <person name="Olonade I."/>
            <person name="van Zyl L.J."/>
            <person name="Trindade M."/>
        </authorList>
    </citation>
    <scope>NUCLEOTIDE SEQUENCE [LARGE SCALE GENOMIC DNA]</scope>
    <source>
        <strain evidence="9 10">XOM25</strain>
    </source>
</reference>
<evidence type="ECO:0000256" key="1">
    <source>
        <dbReference type="ARBA" id="ARBA00005525"/>
    </source>
</evidence>
<reference evidence="9 10" key="2">
    <citation type="journal article" date="2022" name="Mar. Drugs">
        <title>Bioassay-Guided Fractionation Leads to the Detection of Cholic Acid Generated by the Rare Thalassomonas sp.</title>
        <authorList>
            <person name="Pheiffer F."/>
            <person name="Schneider Y.K."/>
            <person name="Hansen E.H."/>
            <person name="Andersen J.H."/>
            <person name="Isaksson J."/>
            <person name="Busche T."/>
            <person name="R C."/>
            <person name="Kalinowski J."/>
            <person name="Zyl L.V."/>
            <person name="Trindade M."/>
        </authorList>
    </citation>
    <scope>NUCLEOTIDE SEQUENCE [LARGE SCALE GENOMIC DNA]</scope>
    <source>
        <strain evidence="9 10">XOM25</strain>
    </source>
</reference>
<dbReference type="PIRSF" id="PIRSF000193">
    <property type="entry name" value="Pyrrol-5-carb_rd"/>
    <property type="match status" value="1"/>
</dbReference>
<dbReference type="Proteomes" id="UP000032352">
    <property type="component" value="Chromosome"/>
</dbReference>
<proteinExistence type="inferred from homology"/>
<evidence type="ECO:0000256" key="6">
    <source>
        <dbReference type="PIRSR" id="PIRSR000193-1"/>
    </source>
</evidence>
<dbReference type="GO" id="GO:0005737">
    <property type="term" value="C:cytoplasm"/>
    <property type="evidence" value="ECO:0007669"/>
    <property type="project" value="UniProtKB-SubCell"/>
</dbReference>
<dbReference type="Gene3D" id="1.10.3730.10">
    <property type="entry name" value="ProC C-terminal domain-like"/>
    <property type="match status" value="1"/>
</dbReference>
<dbReference type="Gene3D" id="3.40.50.720">
    <property type="entry name" value="NAD(P)-binding Rossmann-like Domain"/>
    <property type="match status" value="1"/>
</dbReference>
<comment type="catalytic activity">
    <reaction evidence="4">
        <text>L-proline + NADP(+) = (S)-1-pyrroline-5-carboxylate + NADPH + 2 H(+)</text>
        <dbReference type="Rhea" id="RHEA:14109"/>
        <dbReference type="ChEBI" id="CHEBI:15378"/>
        <dbReference type="ChEBI" id="CHEBI:17388"/>
        <dbReference type="ChEBI" id="CHEBI:57783"/>
        <dbReference type="ChEBI" id="CHEBI:58349"/>
        <dbReference type="ChEBI" id="CHEBI:60039"/>
        <dbReference type="EC" id="1.5.1.2"/>
    </reaction>
</comment>
<keyword evidence="2 4" id="KW-0521">NADP</keyword>
<dbReference type="EMBL" id="CP059733">
    <property type="protein sequence ID" value="WDE06622.1"/>
    <property type="molecule type" value="Genomic_DNA"/>
</dbReference>
<feature type="domain" description="Pyrroline-5-carboxylate reductase dimerisation" evidence="8">
    <location>
        <begin position="162"/>
        <end position="266"/>
    </location>
</feature>
<dbReference type="SUPFAM" id="SSF51735">
    <property type="entry name" value="NAD(P)-binding Rossmann-fold domains"/>
    <property type="match status" value="1"/>
</dbReference>
<dbReference type="FunFam" id="1.10.3730.10:FF:000001">
    <property type="entry name" value="Pyrroline-5-carboxylate reductase"/>
    <property type="match status" value="1"/>
</dbReference>
<dbReference type="PANTHER" id="PTHR11645:SF0">
    <property type="entry name" value="PYRROLINE-5-CARBOXYLATE REDUCTASE 3"/>
    <property type="match status" value="1"/>
</dbReference>
<feature type="domain" description="Pyrroline-5-carboxylate reductase catalytic N-terminal" evidence="7">
    <location>
        <begin position="3"/>
        <end position="98"/>
    </location>
</feature>
<dbReference type="NCBIfam" id="TIGR00112">
    <property type="entry name" value="proC"/>
    <property type="match status" value="1"/>
</dbReference>